<dbReference type="InterPro" id="IPR001254">
    <property type="entry name" value="Trypsin_dom"/>
</dbReference>
<dbReference type="PANTHER" id="PTHR24276:SF95">
    <property type="entry name" value="PEPTIDASE S1 DOMAIN-CONTAINING PROTEIN"/>
    <property type="match status" value="1"/>
</dbReference>
<dbReference type="InterPro" id="IPR050430">
    <property type="entry name" value="Peptidase_S1"/>
</dbReference>
<keyword evidence="5" id="KW-1015">Disulfide bond</keyword>
<keyword evidence="6" id="KW-0732">Signal</keyword>
<keyword evidence="4" id="KW-0720">Serine protease</keyword>
<dbReference type="AlphaFoldDB" id="X5MFH7"/>
<protein>
    <submittedName>
        <fullName evidence="8">Chymotrypsin 8</fullName>
    </submittedName>
</protein>
<dbReference type="SUPFAM" id="SSF50494">
    <property type="entry name" value="Trypsin-like serine proteases"/>
    <property type="match status" value="1"/>
</dbReference>
<dbReference type="InterPro" id="IPR009003">
    <property type="entry name" value="Peptidase_S1_PA"/>
</dbReference>
<evidence type="ECO:0000256" key="6">
    <source>
        <dbReference type="SAM" id="SignalP"/>
    </source>
</evidence>
<dbReference type="Gene3D" id="2.40.10.10">
    <property type="entry name" value="Trypsin-like serine proteases"/>
    <property type="match status" value="1"/>
</dbReference>
<dbReference type="PROSITE" id="PS00134">
    <property type="entry name" value="TRYPSIN_HIS"/>
    <property type="match status" value="1"/>
</dbReference>
<dbReference type="InterPro" id="IPR001314">
    <property type="entry name" value="Peptidase_S1A"/>
</dbReference>
<evidence type="ECO:0000256" key="4">
    <source>
        <dbReference type="ARBA" id="ARBA00022825"/>
    </source>
</evidence>
<proteinExistence type="evidence at transcript level"/>
<keyword evidence="3" id="KW-0378">Hydrolase</keyword>
<evidence type="ECO:0000256" key="5">
    <source>
        <dbReference type="ARBA" id="ARBA00023157"/>
    </source>
</evidence>
<comment type="similarity">
    <text evidence="1">Belongs to the peptidase S1 family.</text>
</comment>
<name>X5MFH7_LOCMI</name>
<dbReference type="PANTHER" id="PTHR24276">
    <property type="entry name" value="POLYSERASE-RELATED"/>
    <property type="match status" value="1"/>
</dbReference>
<evidence type="ECO:0000313" key="8">
    <source>
        <dbReference type="EMBL" id="DAA64583.1"/>
    </source>
</evidence>
<feature type="domain" description="Peptidase S1" evidence="7">
    <location>
        <begin position="39"/>
        <end position="269"/>
    </location>
</feature>
<dbReference type="InterPro" id="IPR043504">
    <property type="entry name" value="Peptidase_S1_PA_chymotrypsin"/>
</dbReference>
<evidence type="ECO:0000256" key="2">
    <source>
        <dbReference type="ARBA" id="ARBA00022670"/>
    </source>
</evidence>
<dbReference type="InterPro" id="IPR018114">
    <property type="entry name" value="TRYPSIN_HIS"/>
</dbReference>
<evidence type="ECO:0000259" key="7">
    <source>
        <dbReference type="PROSITE" id="PS50240"/>
    </source>
</evidence>
<dbReference type="GO" id="GO:0006508">
    <property type="term" value="P:proteolysis"/>
    <property type="evidence" value="ECO:0007669"/>
    <property type="project" value="UniProtKB-KW"/>
</dbReference>
<sequence length="269" mass="28456">MLRHALLLLALASCVLGARLPMRRLVHSGKWLGAAGGRIVGGQDAVPGQFPYQVSLQYVTWEFTLIECTGSLITPMRVLTAGHCCGATNTAVAGVVDLDGCEEAKQESKVLDQIYHPDFPVGYYGIYANDIAVFTLETAFTLNEYVQTIPLATAGSIPTVNSSAVGSAWGSSPDNLQWVELSIIDYETCRQLVDDLGVIGENFVVDTMVCTVPITDGVGLCSGDSGGPLVQDGALIGIAQWSNVESGKGGVPSGFNRVSAFIDFINAHI</sequence>
<dbReference type="CDD" id="cd00190">
    <property type="entry name" value="Tryp_SPc"/>
    <property type="match status" value="1"/>
</dbReference>
<evidence type="ECO:0000256" key="1">
    <source>
        <dbReference type="ARBA" id="ARBA00007664"/>
    </source>
</evidence>
<feature type="signal peptide" evidence="6">
    <location>
        <begin position="1"/>
        <end position="17"/>
    </location>
</feature>
<dbReference type="SMART" id="SM00020">
    <property type="entry name" value="Tryp_SPc"/>
    <property type="match status" value="1"/>
</dbReference>
<dbReference type="Pfam" id="PF00089">
    <property type="entry name" value="Trypsin"/>
    <property type="match status" value="1"/>
</dbReference>
<evidence type="ECO:0000256" key="3">
    <source>
        <dbReference type="ARBA" id="ARBA00022801"/>
    </source>
</evidence>
<feature type="chain" id="PRO_5004957934" evidence="6">
    <location>
        <begin position="18"/>
        <end position="269"/>
    </location>
</feature>
<organism evidence="8">
    <name type="scientific">Locusta migratoria</name>
    <name type="common">Migratory locust</name>
    <dbReference type="NCBI Taxonomy" id="7004"/>
    <lineage>
        <taxon>Eukaryota</taxon>
        <taxon>Metazoa</taxon>
        <taxon>Ecdysozoa</taxon>
        <taxon>Arthropoda</taxon>
        <taxon>Hexapoda</taxon>
        <taxon>Insecta</taxon>
        <taxon>Pterygota</taxon>
        <taxon>Neoptera</taxon>
        <taxon>Polyneoptera</taxon>
        <taxon>Orthoptera</taxon>
        <taxon>Caelifera</taxon>
        <taxon>Acrididea</taxon>
        <taxon>Acridomorpha</taxon>
        <taxon>Acridoidea</taxon>
        <taxon>Acrididae</taxon>
        <taxon>Oedipodinae</taxon>
        <taxon>Locusta</taxon>
    </lineage>
</organism>
<reference evidence="8" key="1">
    <citation type="journal article" date="2014" name="Insect Biochem. Mol. Biol.">
        <title>Effects of different dietary conditions on the expression of trypsin- and chymotrypsin-like protease genes in the digestive system of the migratory locust, Locusta migratoria.</title>
        <authorList>
            <person name="Spit J."/>
            <person name="Zels S."/>
            <person name="Dillen S."/>
            <person name="Holtof M."/>
            <person name="Wynant N."/>
            <person name="Vanden Broeck J."/>
        </authorList>
    </citation>
    <scope>NUCLEOTIDE SEQUENCE</scope>
</reference>
<dbReference type="GO" id="GO:0004252">
    <property type="term" value="F:serine-type endopeptidase activity"/>
    <property type="evidence" value="ECO:0007669"/>
    <property type="project" value="InterPro"/>
</dbReference>
<dbReference type="PRINTS" id="PR00722">
    <property type="entry name" value="CHYMOTRYPSIN"/>
</dbReference>
<dbReference type="EMBL" id="BK008832">
    <property type="protein sequence ID" value="DAA64583.1"/>
    <property type="molecule type" value="mRNA"/>
</dbReference>
<dbReference type="PROSITE" id="PS50240">
    <property type="entry name" value="TRYPSIN_DOM"/>
    <property type="match status" value="1"/>
</dbReference>
<keyword evidence="2" id="KW-0645">Protease</keyword>
<reference evidence="8" key="2">
    <citation type="submission" date="2014-01" db="EMBL/GenBank/DDBJ databases">
        <authorList>
            <person name="Spit J.R.M."/>
            <person name="Vanden Broeck J."/>
        </authorList>
    </citation>
    <scope>NUCLEOTIDE SEQUENCE</scope>
</reference>
<accession>X5MFH7</accession>